<feature type="domain" description="NADP-dependent oxidoreductase" evidence="1">
    <location>
        <begin position="10"/>
        <end position="206"/>
    </location>
</feature>
<name>L1JKJ2_GUITC</name>
<dbReference type="InterPro" id="IPR020471">
    <property type="entry name" value="AKR"/>
</dbReference>
<reference evidence="4" key="2">
    <citation type="submission" date="2012-11" db="EMBL/GenBank/DDBJ databases">
        <authorList>
            <person name="Kuo A."/>
            <person name="Curtis B.A."/>
            <person name="Tanifuji G."/>
            <person name="Burki F."/>
            <person name="Gruber A."/>
            <person name="Irimia M."/>
            <person name="Maruyama S."/>
            <person name="Arias M.C."/>
            <person name="Ball S.G."/>
            <person name="Gile G.H."/>
            <person name="Hirakawa Y."/>
            <person name="Hopkins J.F."/>
            <person name="Rensing S.A."/>
            <person name="Schmutz J."/>
            <person name="Symeonidi A."/>
            <person name="Elias M."/>
            <person name="Eveleigh R.J."/>
            <person name="Herman E.K."/>
            <person name="Klute M.J."/>
            <person name="Nakayama T."/>
            <person name="Obornik M."/>
            <person name="Reyes-Prieto A."/>
            <person name="Armbrust E.V."/>
            <person name="Aves S.J."/>
            <person name="Beiko R.G."/>
            <person name="Coutinho P."/>
            <person name="Dacks J.B."/>
            <person name="Durnford D.G."/>
            <person name="Fast N.M."/>
            <person name="Green B.R."/>
            <person name="Grisdale C."/>
            <person name="Hempe F."/>
            <person name="Henrissat B."/>
            <person name="Hoppner M.P."/>
            <person name="Ishida K.-I."/>
            <person name="Kim E."/>
            <person name="Koreny L."/>
            <person name="Kroth P.G."/>
            <person name="Liu Y."/>
            <person name="Malik S.-B."/>
            <person name="Maier U.G."/>
            <person name="McRose D."/>
            <person name="Mock T."/>
            <person name="Neilson J.A."/>
            <person name="Onodera N.T."/>
            <person name="Poole A.M."/>
            <person name="Pritham E.J."/>
            <person name="Richards T.A."/>
            <person name="Rocap G."/>
            <person name="Roy S.W."/>
            <person name="Sarai C."/>
            <person name="Schaack S."/>
            <person name="Shirato S."/>
            <person name="Slamovits C.H."/>
            <person name="Spencer D.F."/>
            <person name="Suzuki S."/>
            <person name="Worden A.Z."/>
            <person name="Zauner S."/>
            <person name="Barry K."/>
            <person name="Bell C."/>
            <person name="Bharti A.K."/>
            <person name="Crow J.A."/>
            <person name="Grimwood J."/>
            <person name="Kramer R."/>
            <person name="Lindquist E."/>
            <person name="Lucas S."/>
            <person name="Salamov A."/>
            <person name="McFadden G.I."/>
            <person name="Lane C.E."/>
            <person name="Keeling P.J."/>
            <person name="Gray M.W."/>
            <person name="Grigoriev I.V."/>
            <person name="Archibald J.M."/>
        </authorList>
    </citation>
    <scope>NUCLEOTIDE SEQUENCE</scope>
    <source>
        <strain evidence="4">CCMP2712</strain>
    </source>
</reference>
<dbReference type="eggNOG" id="KOG1577">
    <property type="taxonomic scope" value="Eukaryota"/>
</dbReference>
<sequence length="280" mass="31567">MPPVVYGTAWKKERTEELVLKAVLEGFRGIDTACQPKHYFEPGVGRALLRLQQQHNIPRSQLWVQTKFTPVRGQDPNNIPYDPNAPLEEQVVQSMTRSLANLHTDYVDALVLHSPLPTHEMASRAALLFVSLTLDVQTMRVWRAMENLCEEGKARSLGISNCYSLSALKDLHSSSRVKPTILQNRFYRDSNFDKELREFCTQHGITYQSFWTLTANPDILSSRAVKSLSNKYNKTPEQVLFAFVQAIGITPLTGTSSTGHMREDLDVAQSEGSELFLPSS</sequence>
<dbReference type="InterPro" id="IPR036812">
    <property type="entry name" value="NAD(P)_OxRdtase_dom_sf"/>
</dbReference>
<dbReference type="OrthoDB" id="416253at2759"/>
<dbReference type="PaxDb" id="55529-EKX48610"/>
<gene>
    <name evidence="2" type="ORF">GUITHDRAFT_159498</name>
</gene>
<dbReference type="SUPFAM" id="SSF51430">
    <property type="entry name" value="NAD(P)-linked oxidoreductase"/>
    <property type="match status" value="1"/>
</dbReference>
<dbReference type="InterPro" id="IPR023210">
    <property type="entry name" value="NADP_OxRdtase_dom"/>
</dbReference>
<dbReference type="GeneID" id="17305122"/>
<evidence type="ECO:0000313" key="2">
    <source>
        <dbReference type="EMBL" id="EKX48610.1"/>
    </source>
</evidence>
<reference evidence="2 4" key="1">
    <citation type="journal article" date="2012" name="Nature">
        <title>Algal genomes reveal evolutionary mosaicism and the fate of nucleomorphs.</title>
        <authorList>
            <consortium name="DOE Joint Genome Institute"/>
            <person name="Curtis B.A."/>
            <person name="Tanifuji G."/>
            <person name="Burki F."/>
            <person name="Gruber A."/>
            <person name="Irimia M."/>
            <person name="Maruyama S."/>
            <person name="Arias M.C."/>
            <person name="Ball S.G."/>
            <person name="Gile G.H."/>
            <person name="Hirakawa Y."/>
            <person name="Hopkins J.F."/>
            <person name="Kuo A."/>
            <person name="Rensing S.A."/>
            <person name="Schmutz J."/>
            <person name="Symeonidi A."/>
            <person name="Elias M."/>
            <person name="Eveleigh R.J."/>
            <person name="Herman E.K."/>
            <person name="Klute M.J."/>
            <person name="Nakayama T."/>
            <person name="Obornik M."/>
            <person name="Reyes-Prieto A."/>
            <person name="Armbrust E.V."/>
            <person name="Aves S.J."/>
            <person name="Beiko R.G."/>
            <person name="Coutinho P."/>
            <person name="Dacks J.B."/>
            <person name="Durnford D.G."/>
            <person name="Fast N.M."/>
            <person name="Green B.R."/>
            <person name="Grisdale C.J."/>
            <person name="Hempel F."/>
            <person name="Henrissat B."/>
            <person name="Hoppner M.P."/>
            <person name="Ishida K."/>
            <person name="Kim E."/>
            <person name="Koreny L."/>
            <person name="Kroth P.G."/>
            <person name="Liu Y."/>
            <person name="Malik S.B."/>
            <person name="Maier U.G."/>
            <person name="McRose D."/>
            <person name="Mock T."/>
            <person name="Neilson J.A."/>
            <person name="Onodera N.T."/>
            <person name="Poole A.M."/>
            <person name="Pritham E.J."/>
            <person name="Richards T.A."/>
            <person name="Rocap G."/>
            <person name="Roy S.W."/>
            <person name="Sarai C."/>
            <person name="Schaack S."/>
            <person name="Shirato S."/>
            <person name="Slamovits C.H."/>
            <person name="Spencer D.F."/>
            <person name="Suzuki S."/>
            <person name="Worden A.Z."/>
            <person name="Zauner S."/>
            <person name="Barry K."/>
            <person name="Bell C."/>
            <person name="Bharti A.K."/>
            <person name="Crow J.A."/>
            <person name="Grimwood J."/>
            <person name="Kramer R."/>
            <person name="Lindquist E."/>
            <person name="Lucas S."/>
            <person name="Salamov A."/>
            <person name="McFadden G.I."/>
            <person name="Lane C.E."/>
            <person name="Keeling P.J."/>
            <person name="Gray M.W."/>
            <person name="Grigoriev I.V."/>
            <person name="Archibald J.M."/>
        </authorList>
    </citation>
    <scope>NUCLEOTIDE SEQUENCE</scope>
    <source>
        <strain evidence="2 4">CCMP2712</strain>
    </source>
</reference>
<dbReference type="AlphaFoldDB" id="L1JKJ2"/>
<dbReference type="Pfam" id="PF00248">
    <property type="entry name" value="Aldo_ket_red"/>
    <property type="match status" value="1"/>
</dbReference>
<dbReference type="PANTHER" id="PTHR43827:SF8">
    <property type="entry name" value="ALDO_KETO REDUCTASE FAMILY PROTEIN"/>
    <property type="match status" value="1"/>
</dbReference>
<protein>
    <recommendedName>
        <fullName evidence="1">NADP-dependent oxidoreductase domain-containing protein</fullName>
    </recommendedName>
</protein>
<dbReference type="PRINTS" id="PR00069">
    <property type="entry name" value="ALDKETRDTASE"/>
</dbReference>
<evidence type="ECO:0000259" key="1">
    <source>
        <dbReference type="Pfam" id="PF00248"/>
    </source>
</evidence>
<dbReference type="Gene3D" id="3.20.20.100">
    <property type="entry name" value="NADP-dependent oxidoreductase domain"/>
    <property type="match status" value="1"/>
</dbReference>
<evidence type="ECO:0000313" key="3">
    <source>
        <dbReference type="EnsemblProtists" id="EKX48610"/>
    </source>
</evidence>
<organism evidence="2">
    <name type="scientific">Guillardia theta (strain CCMP2712)</name>
    <name type="common">Cryptophyte</name>
    <dbReference type="NCBI Taxonomy" id="905079"/>
    <lineage>
        <taxon>Eukaryota</taxon>
        <taxon>Cryptophyceae</taxon>
        <taxon>Pyrenomonadales</taxon>
        <taxon>Geminigeraceae</taxon>
        <taxon>Guillardia</taxon>
    </lineage>
</organism>
<accession>L1JKJ2</accession>
<dbReference type="EMBL" id="JH992985">
    <property type="protein sequence ID" value="EKX48610.1"/>
    <property type="molecule type" value="Genomic_DNA"/>
</dbReference>
<dbReference type="RefSeq" id="XP_005835590.1">
    <property type="nucleotide sequence ID" value="XM_005835533.1"/>
</dbReference>
<dbReference type="CDD" id="cd19071">
    <property type="entry name" value="AKR_AKR1-5-like"/>
    <property type="match status" value="1"/>
</dbReference>
<dbReference type="STRING" id="905079.L1JKJ2"/>
<dbReference type="EnsemblProtists" id="EKX48610">
    <property type="protein sequence ID" value="EKX48610"/>
    <property type="gene ID" value="GUITHDRAFT_159498"/>
</dbReference>
<dbReference type="OMA" id="FQSFWTL"/>
<dbReference type="KEGG" id="gtt:GUITHDRAFT_159498"/>
<reference evidence="3" key="3">
    <citation type="submission" date="2015-06" db="UniProtKB">
        <authorList>
            <consortium name="EnsemblProtists"/>
        </authorList>
    </citation>
    <scope>IDENTIFICATION</scope>
</reference>
<dbReference type="HOGENOM" id="CLU_023205_10_1_1"/>
<dbReference type="PANTHER" id="PTHR43827">
    <property type="entry name" value="2,5-DIKETO-D-GLUCONIC ACID REDUCTASE"/>
    <property type="match status" value="1"/>
</dbReference>
<evidence type="ECO:0000313" key="4">
    <source>
        <dbReference type="Proteomes" id="UP000011087"/>
    </source>
</evidence>
<dbReference type="GO" id="GO:0016491">
    <property type="term" value="F:oxidoreductase activity"/>
    <property type="evidence" value="ECO:0007669"/>
    <property type="project" value="InterPro"/>
</dbReference>
<dbReference type="Proteomes" id="UP000011087">
    <property type="component" value="Unassembled WGS sequence"/>
</dbReference>
<keyword evidence="4" id="KW-1185">Reference proteome</keyword>
<proteinExistence type="predicted"/>